<dbReference type="OrthoDB" id="275509at2759"/>
<evidence type="ECO:0000256" key="6">
    <source>
        <dbReference type="ARBA" id="ARBA00012567"/>
    </source>
</evidence>
<evidence type="ECO:0000313" key="30">
    <source>
        <dbReference type="Proteomes" id="UP000887116"/>
    </source>
</evidence>
<dbReference type="GO" id="GO:0005737">
    <property type="term" value="C:cytoplasm"/>
    <property type="evidence" value="ECO:0007669"/>
    <property type="project" value="TreeGrafter"/>
</dbReference>
<keyword evidence="11 22" id="KW-0479">Metal-binding</keyword>
<evidence type="ECO:0000259" key="27">
    <source>
        <dbReference type="Pfam" id="PF11838"/>
    </source>
</evidence>
<keyword evidence="15" id="KW-0735">Signal-anchor</keyword>
<comment type="catalytic activity">
    <reaction evidence="1">
        <text>Release of N-terminal glutamate (and to a lesser extent aspartate) from a peptide.</text>
        <dbReference type="EC" id="3.4.11.7"/>
    </reaction>
</comment>
<dbReference type="PRINTS" id="PR00756">
    <property type="entry name" value="ALADIPTASE"/>
</dbReference>
<dbReference type="GO" id="GO:0005886">
    <property type="term" value="C:plasma membrane"/>
    <property type="evidence" value="ECO:0007669"/>
    <property type="project" value="UniProtKB-SubCell"/>
</dbReference>
<evidence type="ECO:0000256" key="10">
    <source>
        <dbReference type="ARBA" id="ARBA00022692"/>
    </source>
</evidence>
<dbReference type="Gene3D" id="2.60.40.1730">
    <property type="entry name" value="tricorn interacting facor f3 domain"/>
    <property type="match status" value="3"/>
</dbReference>
<keyword evidence="19" id="KW-1015">Disulfide bond</keyword>
<dbReference type="InterPro" id="IPR045357">
    <property type="entry name" value="Aminopeptidase_N-like_N"/>
</dbReference>
<evidence type="ECO:0000256" key="22">
    <source>
        <dbReference type="PIRSR" id="PIRSR634016-3"/>
    </source>
</evidence>
<name>A0A8X6HN56_TRICU</name>
<dbReference type="EC" id="3.4.11.7" evidence="6"/>
<feature type="domain" description="ERAP1-like C-terminal" evidence="27">
    <location>
        <begin position="619"/>
        <end position="935"/>
    </location>
</feature>
<accession>A0A8X6HN56</accession>
<comment type="caution">
    <text evidence="29">The sequence shown here is derived from an EMBL/GenBank/DDBJ whole genome shotgun (WGS) entry which is preliminary data.</text>
</comment>
<evidence type="ECO:0000256" key="8">
    <source>
        <dbReference type="ARBA" id="ARBA00022475"/>
    </source>
</evidence>
<feature type="domain" description="Aminopeptidase N-like N-terminal" evidence="28">
    <location>
        <begin position="1838"/>
        <end position="2024"/>
    </location>
</feature>
<dbReference type="FunFam" id="2.60.40.1910:FF:000003">
    <property type="entry name" value="Aminopeptidase"/>
    <property type="match status" value="1"/>
</dbReference>
<dbReference type="GO" id="GO:0004230">
    <property type="term" value="F:glutamyl aminopeptidase activity"/>
    <property type="evidence" value="ECO:0007669"/>
    <property type="project" value="UniProtKB-EC"/>
</dbReference>
<dbReference type="FunFam" id="1.10.390.10:FF:000013">
    <property type="entry name" value="Aminopeptidase N"/>
    <property type="match status" value="1"/>
</dbReference>
<keyword evidence="30" id="KW-1185">Reference proteome</keyword>
<keyword evidence="20" id="KW-0325">Glycoprotein</keyword>
<keyword evidence="7 29" id="KW-0031">Aminopeptidase</keyword>
<comment type="similarity">
    <text evidence="4">Belongs to the peptidase M1 family.</text>
</comment>
<dbReference type="InterPro" id="IPR050344">
    <property type="entry name" value="Peptidase_M1_aminopeptidases"/>
</dbReference>
<keyword evidence="17" id="KW-0482">Metalloprotease</keyword>
<evidence type="ECO:0000256" key="7">
    <source>
        <dbReference type="ARBA" id="ARBA00022438"/>
    </source>
</evidence>
<evidence type="ECO:0000259" key="28">
    <source>
        <dbReference type="Pfam" id="PF17900"/>
    </source>
</evidence>
<feature type="region of interest" description="Disordered" evidence="24">
    <location>
        <begin position="55"/>
        <end position="74"/>
    </location>
</feature>
<evidence type="ECO:0000256" key="12">
    <source>
        <dbReference type="ARBA" id="ARBA00022801"/>
    </source>
</evidence>
<dbReference type="CDD" id="cd09601">
    <property type="entry name" value="M1_APN-Q_like"/>
    <property type="match status" value="3"/>
</dbReference>
<comment type="cofactor">
    <cofactor evidence="22">
        <name>Zn(2+)</name>
        <dbReference type="ChEBI" id="CHEBI:29105"/>
    </cofactor>
    <text evidence="22">Binds 1 zinc ion per subunit.</text>
</comment>
<dbReference type="PANTHER" id="PTHR11533:SF276">
    <property type="entry name" value="GLUTAMYL AMINOPEPTIDASE"/>
    <property type="match status" value="1"/>
</dbReference>
<dbReference type="Gene3D" id="2.60.40.1910">
    <property type="match status" value="2"/>
</dbReference>
<dbReference type="FunFam" id="2.60.40.1730:FF:000012">
    <property type="entry name" value="Aminopeptidase N"/>
    <property type="match status" value="2"/>
</dbReference>
<evidence type="ECO:0000256" key="20">
    <source>
        <dbReference type="ARBA" id="ARBA00023180"/>
    </source>
</evidence>
<feature type="site" description="Transition state stabilizer" evidence="23">
    <location>
        <position position="475"/>
    </location>
</feature>
<keyword evidence="14" id="KW-0106">Calcium</keyword>
<dbReference type="GO" id="GO:0006508">
    <property type="term" value="P:proteolysis"/>
    <property type="evidence" value="ECO:0007669"/>
    <property type="project" value="UniProtKB-KW"/>
</dbReference>
<evidence type="ECO:0000256" key="19">
    <source>
        <dbReference type="ARBA" id="ARBA00023157"/>
    </source>
</evidence>
<comment type="subunit">
    <text evidence="5">Homodimer; disulfide-linked.</text>
</comment>
<comment type="subcellular location">
    <subcellularLocation>
        <location evidence="3">Cell membrane</location>
        <topology evidence="3">Lipid-anchor</topology>
        <topology evidence="3">GPI-anchor</topology>
    </subcellularLocation>
    <subcellularLocation>
        <location evidence="2">Cell membrane</location>
        <topology evidence="2">Single-pass type II membrane protein</topology>
    </subcellularLocation>
</comment>
<dbReference type="FunFam" id="2.60.40.1910:FF:000006">
    <property type="entry name" value="Aminopeptidase"/>
    <property type="match status" value="1"/>
</dbReference>
<dbReference type="SUPFAM" id="SSF63737">
    <property type="entry name" value="Leukotriene A4 hydrolase N-terminal domain"/>
    <property type="match status" value="3"/>
</dbReference>
<evidence type="ECO:0000256" key="2">
    <source>
        <dbReference type="ARBA" id="ARBA00004401"/>
    </source>
</evidence>
<evidence type="ECO:0000256" key="18">
    <source>
        <dbReference type="ARBA" id="ARBA00023136"/>
    </source>
</evidence>
<dbReference type="InterPro" id="IPR024571">
    <property type="entry name" value="ERAP1-like_C_dom"/>
</dbReference>
<dbReference type="GO" id="GO:0005615">
    <property type="term" value="C:extracellular space"/>
    <property type="evidence" value="ECO:0007669"/>
    <property type="project" value="TreeGrafter"/>
</dbReference>
<evidence type="ECO:0000256" key="9">
    <source>
        <dbReference type="ARBA" id="ARBA00022670"/>
    </source>
</evidence>
<dbReference type="SUPFAM" id="SSF55486">
    <property type="entry name" value="Metalloproteases ('zincins'), catalytic domain"/>
    <property type="match status" value="3"/>
</dbReference>
<dbReference type="FunFam" id="2.60.40.1730:FF:000001">
    <property type="entry name" value="Leucyl-cystinyl aminopeptidase"/>
    <property type="match status" value="1"/>
</dbReference>
<dbReference type="Pfam" id="PF17900">
    <property type="entry name" value="Peptidase_M1_N"/>
    <property type="match status" value="3"/>
</dbReference>
<feature type="transmembrane region" description="Helical" evidence="25">
    <location>
        <begin position="12"/>
        <end position="32"/>
    </location>
</feature>
<dbReference type="GO" id="GO:0070006">
    <property type="term" value="F:metalloaminopeptidase activity"/>
    <property type="evidence" value="ECO:0007669"/>
    <property type="project" value="TreeGrafter"/>
</dbReference>
<evidence type="ECO:0000256" key="15">
    <source>
        <dbReference type="ARBA" id="ARBA00022968"/>
    </source>
</evidence>
<dbReference type="GO" id="GO:0042277">
    <property type="term" value="F:peptide binding"/>
    <property type="evidence" value="ECO:0007669"/>
    <property type="project" value="TreeGrafter"/>
</dbReference>
<keyword evidence="18 25" id="KW-0472">Membrane</keyword>
<evidence type="ECO:0000256" key="5">
    <source>
        <dbReference type="ARBA" id="ARBA00011748"/>
    </source>
</evidence>
<feature type="compositionally biased region" description="Polar residues" evidence="24">
    <location>
        <begin position="62"/>
        <end position="73"/>
    </location>
</feature>
<evidence type="ECO:0000256" key="3">
    <source>
        <dbReference type="ARBA" id="ARBA00004609"/>
    </source>
</evidence>
<dbReference type="Proteomes" id="UP000887116">
    <property type="component" value="Unassembled WGS sequence"/>
</dbReference>
<keyword evidence="8" id="KW-1003">Cell membrane</keyword>
<dbReference type="FunFam" id="1.25.50.20:FF:000001">
    <property type="entry name" value="Aminopeptidase"/>
    <property type="match status" value="1"/>
</dbReference>
<feature type="binding site" evidence="22">
    <location>
        <position position="393"/>
    </location>
    <ligand>
        <name>Zn(2+)</name>
        <dbReference type="ChEBI" id="CHEBI:29105"/>
        <note>catalytic</note>
    </ligand>
</feature>
<feature type="domain" description="Peptidase M1 membrane alanine aminopeptidase" evidence="26">
    <location>
        <begin position="317"/>
        <end position="538"/>
    </location>
</feature>
<dbReference type="Pfam" id="PF11838">
    <property type="entry name" value="ERAP1_C"/>
    <property type="match status" value="2"/>
</dbReference>
<keyword evidence="10 25" id="KW-0812">Transmembrane</keyword>
<feature type="domain" description="Aminopeptidase N-like N-terminal" evidence="28">
    <location>
        <begin position="97"/>
        <end position="282"/>
    </location>
</feature>
<evidence type="ECO:0000256" key="13">
    <source>
        <dbReference type="ARBA" id="ARBA00022833"/>
    </source>
</evidence>
<dbReference type="InterPro" id="IPR034016">
    <property type="entry name" value="M1_APN-typ"/>
</dbReference>
<keyword evidence="12" id="KW-0378">Hydrolase</keyword>
<dbReference type="FunFam" id="1.10.390.10:FF:000016">
    <property type="entry name" value="Glutamyl aminopeptidase"/>
    <property type="match status" value="2"/>
</dbReference>
<feature type="binding site" evidence="22">
    <location>
        <position position="412"/>
    </location>
    <ligand>
        <name>Zn(2+)</name>
        <dbReference type="ChEBI" id="CHEBI:29105"/>
        <note>catalytic</note>
    </ligand>
</feature>
<evidence type="ECO:0000256" key="23">
    <source>
        <dbReference type="PIRSR" id="PIRSR634016-4"/>
    </source>
</evidence>
<dbReference type="GO" id="GO:0008270">
    <property type="term" value="F:zinc ion binding"/>
    <property type="evidence" value="ECO:0007669"/>
    <property type="project" value="InterPro"/>
</dbReference>
<proteinExistence type="inferred from homology"/>
<evidence type="ECO:0000256" key="14">
    <source>
        <dbReference type="ARBA" id="ARBA00022837"/>
    </source>
</evidence>
<dbReference type="GO" id="GO:0043171">
    <property type="term" value="P:peptide catabolic process"/>
    <property type="evidence" value="ECO:0007669"/>
    <property type="project" value="TreeGrafter"/>
</dbReference>
<dbReference type="InterPro" id="IPR014782">
    <property type="entry name" value="Peptidase_M1_dom"/>
</dbReference>
<evidence type="ECO:0000256" key="4">
    <source>
        <dbReference type="ARBA" id="ARBA00010136"/>
    </source>
</evidence>
<dbReference type="Pfam" id="PF01433">
    <property type="entry name" value="Peptidase_M1"/>
    <property type="match status" value="3"/>
</dbReference>
<feature type="domain" description="Peptidase M1 membrane alanine aminopeptidase" evidence="26">
    <location>
        <begin position="1191"/>
        <end position="1406"/>
    </location>
</feature>
<gene>
    <name evidence="29" type="primary">ENPEP</name>
    <name evidence="29" type="ORF">TNCT_137371</name>
</gene>
<keyword evidence="13 22" id="KW-0862">Zinc</keyword>
<feature type="active site" description="Proton acceptor" evidence="21">
    <location>
        <position position="390"/>
    </location>
</feature>
<feature type="domain" description="ERAP1-like C-terminal" evidence="27">
    <location>
        <begin position="1489"/>
        <end position="1802"/>
    </location>
</feature>
<dbReference type="Gene3D" id="1.25.50.20">
    <property type="match status" value="2"/>
</dbReference>
<dbReference type="PANTHER" id="PTHR11533">
    <property type="entry name" value="PROTEASE M1 ZINC METALLOPROTEASE"/>
    <property type="match status" value="1"/>
</dbReference>
<organism evidence="29 30">
    <name type="scientific">Trichonephila clavata</name>
    <name type="common">Joro spider</name>
    <name type="synonym">Nephila clavata</name>
    <dbReference type="NCBI Taxonomy" id="2740835"/>
    <lineage>
        <taxon>Eukaryota</taxon>
        <taxon>Metazoa</taxon>
        <taxon>Ecdysozoa</taxon>
        <taxon>Arthropoda</taxon>
        <taxon>Chelicerata</taxon>
        <taxon>Arachnida</taxon>
        <taxon>Araneae</taxon>
        <taxon>Araneomorphae</taxon>
        <taxon>Entelegynae</taxon>
        <taxon>Araneoidea</taxon>
        <taxon>Nephilidae</taxon>
        <taxon>Trichonephila</taxon>
    </lineage>
</organism>
<sequence>MGEVFVSKTSCILSVIILILLILCVGLLVFVLKGQAYSQEEELQNLSSDGFTHGPSPFTGGKTATPSLNNQQDSAHDASLLEDAPWRSYRLSKFVSPDHYDLQLHPNLTTDVFIGMVNITVTVDKEIKHFVVHAHKLTITDARVYDVQEDAEIKIDVRFPYLPNEYYVVQTENKVKAGKYKLYFDFSGSLNGSIVGFYKSRYKNNKNETRFLATSKFQPTYARQAFPCFDEPTFKSTFTVSLVHEKEYMALSNMPVENTEPFSNTTLYVTKFQKSVPMVTYLACFIVSDFKYLSTATSAGKPFRVFSAPHLVNTTAYAVDSGSRVLNYFEDYFGISYPLPKMDMVAIPDFSSGAMEHWGLITYRETYLLYDPEKSSIQGQQSTVEIIAHEMAHMWFGNLVTMEWWDDIWLNEGFATYMKYKGVEEQHPEWNALSKFVTNDLHIAMKLDSFANSHPIVQPVFHPDEITELFDKISYAKGASILRMLEFFIGQENFRNGISNFLKKHKYKNAKTADLWEELSNTSGLQGNRSISSIMKTWTEQMGFPYVTVRKYQNSTTFVAKQERFLKNEPRQKRQAESPHKYIWSIPLSYTTNDGTSGIVWIHDDRETEFTIPTQNLEWVKFNVNQTGYYLVNYEADGWKKLTDLLQTNYEALTPEDRASLLFDSFFLGQAGIIETDIFLTMTTYLKQETHLIPWKTASDSFSRLMELLENTGIELLLQGYIKDLTHDLYKKLGWKTLDSSLDSLLQTTILGMACYARNQICLSDATQIFQNWTRGEKISPNLRNLVLKYGIQTTGKESDWNYMWSKYLTEKSPSEKREYLMSLGKVKQAHMISKYLEYSLDESKVRSQDFFIALNSMINNPVERPLVWNFIREKWLILVERFTLNSRNLGKAVKALCSTFSTEQQLKEMQDFFSKYPDAGAGKRGRLQALEAVQNNIYWIKTHSKAVKNWLEIESPAPWYYHRLPLHVIPEHYDLTLYPMLNSDVFNGTVAITVKLTAPTKFFLVHSVKLNISKTKVISEYDGQVVELEDKFEYKENNYLVLKAGRKLPVGKYKLYFEFQGPFILVLEGLYKSSYVNPDTKERRYLATTQFESIHARKAFPCFDEPAFKSTFNVSIMHDSEHFALSNTMVESISEINNKLLVTRFEKTVPMVTYLLCIVVCDYKYRETITENGVRLRVYTAPHFIEKTFYSLDIGSRILTGFEKYFDVPFPLKKLDLIGIPDFGSNGMENWGLITFSEPSLVSENISNVDSKLYISDIIAHELAHMWFGNLVTMRWWSDLWLNEGFASYMSIKGTKEVEPDLDKEDDAATTFLIGAMLGDQTINSHPIVQPVFHPNSEIFDSIAYSKGSTVLRMLEHYMGDDFRKGVSTYLKKYAFKNTETEDLWNELSVASTQGLNVKELMDTWTKQMNFPLVTVKKIENSTNNEFTIKQQRFLSNPETKVFAKADSPFNYVWQIPLTYYTSDSKELKHLFLNSSEEVNVSLPASKWIKFNADFTGYYLVRYDKKSWETFIEVLLNDHTVFSPADRLNLVHEAFSLASAGHLPYSIPFNLIRYLKKDEYHGVWTTVLYELSRIKWFFRGDKEIENIIHEYVRHLSNKLYKKYSWGESEDFSERKLRKTIIKAACASENQDCLQTASRLFGECMRGVKLNNEIKDLVYEYGLRVRNNDEAWNFLWDKYIDENDPYEKQRIIVAMTTISNVTLLEKLLNDAKNESVVRKHEHLGVLDLIATNPKGFALVTRLIYNNWTYLVKTHEIIEATEFAIGVFSKYHSQKDLEQVRLFFKENKAKEGARLRTIAIEKINGNINWNIKHHFYVQFWLETNIYMPWKKVRLPQFIVPIRYDILLHPNIYEATVQGEETIELDITEDTDYIPIHEKKLNITKVEVRGLISGEEVAIEEAFPFKKNDFFVIRFEEKIPRGLYKLKFVFSGKFSPDGKGVGRYQYIHRETKETRFMIATQFEATYARKVFPCFDEPAMKAKFKLSIVHDSNNIAVSNMPEESKESMGNNLSKTVFIESATMSTYVLFFSVSDLEQISSSYKQTQIRVFAPSDRLEEARHGLNLTVKLLGNFEDYFGVPYSLPKLDSVVIVNYSVPAMEHWGVISYNAKRFLVDEKMSSYKRISEVDRVIAHEIVHQWFGNLVTMKWWNDVWLNEGLSTLIMYIPLKQYYPAIEGLDVRKISRVMCLDSNTDSHPVVRSVTTTDGIANVFDAISYEKGSAILKMLQHVLKKDFRKGLSVRMPELDFFICIYIIRLAVTRPLRWVFHDVL</sequence>
<evidence type="ECO:0000256" key="25">
    <source>
        <dbReference type="SAM" id="Phobius"/>
    </source>
</evidence>
<evidence type="ECO:0000256" key="1">
    <source>
        <dbReference type="ARBA" id="ARBA00001703"/>
    </source>
</evidence>
<evidence type="ECO:0000256" key="17">
    <source>
        <dbReference type="ARBA" id="ARBA00023049"/>
    </source>
</evidence>
<protein>
    <recommendedName>
        <fullName evidence="6">glutamyl aminopeptidase</fullName>
        <ecNumber evidence="6">3.4.11.7</ecNumber>
    </recommendedName>
</protein>
<evidence type="ECO:0000256" key="11">
    <source>
        <dbReference type="ARBA" id="ARBA00022723"/>
    </source>
</evidence>
<evidence type="ECO:0000256" key="24">
    <source>
        <dbReference type="SAM" id="MobiDB-lite"/>
    </source>
</evidence>
<evidence type="ECO:0000256" key="16">
    <source>
        <dbReference type="ARBA" id="ARBA00022989"/>
    </source>
</evidence>
<evidence type="ECO:0000256" key="21">
    <source>
        <dbReference type="PIRSR" id="PIRSR634016-1"/>
    </source>
</evidence>
<feature type="domain" description="Peptidase M1 membrane alanine aminopeptidase" evidence="26">
    <location>
        <begin position="2060"/>
        <end position="2237"/>
    </location>
</feature>
<dbReference type="InterPro" id="IPR001930">
    <property type="entry name" value="Peptidase_M1"/>
</dbReference>
<feature type="binding site" evidence="22">
    <location>
        <position position="389"/>
    </location>
    <ligand>
        <name>Zn(2+)</name>
        <dbReference type="ChEBI" id="CHEBI:29105"/>
        <note>catalytic</note>
    </ligand>
</feature>
<keyword evidence="16 25" id="KW-1133">Transmembrane helix</keyword>
<reference evidence="29" key="1">
    <citation type="submission" date="2020-07" db="EMBL/GenBank/DDBJ databases">
        <title>Multicomponent nature underlies the extraordinary mechanical properties of spider dragline silk.</title>
        <authorList>
            <person name="Kono N."/>
            <person name="Nakamura H."/>
            <person name="Mori M."/>
            <person name="Yoshida Y."/>
            <person name="Ohtoshi R."/>
            <person name="Malay A.D."/>
            <person name="Moran D.A.P."/>
            <person name="Tomita M."/>
            <person name="Numata K."/>
            <person name="Arakawa K."/>
        </authorList>
    </citation>
    <scope>NUCLEOTIDE SEQUENCE</scope>
</reference>
<keyword evidence="9" id="KW-0645">Protease</keyword>
<feature type="domain" description="Aminopeptidase N-like N-terminal" evidence="28">
    <location>
        <begin position="971"/>
        <end position="1156"/>
    </location>
</feature>
<dbReference type="InterPro" id="IPR027268">
    <property type="entry name" value="Peptidase_M4/M1_CTD_sf"/>
</dbReference>
<dbReference type="Gene3D" id="1.10.390.10">
    <property type="entry name" value="Neutral Protease Domain 2"/>
    <property type="match status" value="3"/>
</dbReference>
<dbReference type="InterPro" id="IPR042097">
    <property type="entry name" value="Aminopeptidase_N-like_N_sf"/>
</dbReference>
<evidence type="ECO:0000259" key="26">
    <source>
        <dbReference type="Pfam" id="PF01433"/>
    </source>
</evidence>
<dbReference type="EMBL" id="BMAO01008868">
    <property type="protein sequence ID" value="GFR27017.1"/>
    <property type="molecule type" value="Genomic_DNA"/>
</dbReference>
<evidence type="ECO:0000313" key="29">
    <source>
        <dbReference type="EMBL" id="GFR27017.1"/>
    </source>
</evidence>